<evidence type="ECO:0000313" key="2">
    <source>
        <dbReference type="EMBL" id="AIS02375.1"/>
    </source>
</evidence>
<feature type="region of interest" description="Disordered" evidence="1">
    <location>
        <begin position="306"/>
        <end position="335"/>
    </location>
</feature>
<accession>A0A089XMF8</accession>
<feature type="region of interest" description="Disordered" evidence="1">
    <location>
        <begin position="368"/>
        <end position="393"/>
    </location>
</feature>
<proteinExistence type="predicted"/>
<dbReference type="KEGG" id="sgu:SGLAU_32205"/>
<feature type="compositionally biased region" description="Basic residues" evidence="1">
    <location>
        <begin position="376"/>
        <end position="385"/>
    </location>
</feature>
<sequence>MKVERRAVDWSDSEPGLRPGNVYVELVGGPADPARPCRGSSRPAPTVDRPWRVVAAASGVQLGQRGPSRDRRPATTAPRRAPGPAVSWPTGGAHQRLASALRPAAPGAGSNGSVGRARLRRAELAAGRRTVMVADAPVVDAATGRVRVVSERCATCDFRPGNRRNLAPGQLARLIADCLADEEHIVCHETGDAADAPGAVCAGFAAHPDAGRSSALRGAATGLAELQHPARADSPAAERAEARLLARTAPPDARAPHRRVPARVSHRWRGSLPDHSADARPFPFGWPAERLVGAAVRPWLDALGEHSGLSDESWPRSGRAAIRRQKSAEDLPGSGFRRIAGGCLAGPPADQGAGGQGVVAVVITAAAPAPRGSGGTRRRGRRQAHGGHTCTSTPCTRVDGDGLEAVVRPVGATSIRAGAPPEALSRAVSGAAHGRTHGACRRSGVCGAW</sequence>
<evidence type="ECO:0000313" key="3">
    <source>
        <dbReference type="Proteomes" id="UP000029482"/>
    </source>
</evidence>
<dbReference type="eggNOG" id="ENOG5033K3U">
    <property type="taxonomic scope" value="Bacteria"/>
</dbReference>
<evidence type="ECO:0000256" key="1">
    <source>
        <dbReference type="SAM" id="MobiDB-lite"/>
    </source>
</evidence>
<name>A0A089XMF8_STRGA</name>
<organism evidence="2 3">
    <name type="scientific">Streptomyces glaucescens</name>
    <dbReference type="NCBI Taxonomy" id="1907"/>
    <lineage>
        <taxon>Bacteria</taxon>
        <taxon>Bacillati</taxon>
        <taxon>Actinomycetota</taxon>
        <taxon>Actinomycetes</taxon>
        <taxon>Kitasatosporales</taxon>
        <taxon>Streptomycetaceae</taxon>
        <taxon>Streptomyces</taxon>
    </lineage>
</organism>
<feature type="region of interest" description="Disordered" evidence="1">
    <location>
        <begin position="1"/>
        <end position="94"/>
    </location>
</feature>
<gene>
    <name evidence="2" type="ORF">SGLAU_32205</name>
</gene>
<dbReference type="EMBL" id="CP009438">
    <property type="protein sequence ID" value="AIS02375.1"/>
    <property type="molecule type" value="Genomic_DNA"/>
</dbReference>
<keyword evidence="3" id="KW-1185">Reference proteome</keyword>
<protein>
    <submittedName>
        <fullName evidence="2">Uncharacterized protein</fullName>
    </submittedName>
</protein>
<reference evidence="3" key="1">
    <citation type="journal article" date="2015" name="J. Biotechnol.">
        <title>Complete genome sequence of the actinobacterium Streptomyces glaucescens GLA.O (DSM 40922) consisting of a linear chromosome and one linear plasmid.</title>
        <authorList>
            <person name="Ortseifen V."/>
            <person name="Winkler A."/>
            <person name="Albersmeier A."/>
            <person name="Wendler S."/>
            <person name="Puhler A."/>
            <person name="Kalinowski J."/>
            <person name="Ruckert C."/>
        </authorList>
    </citation>
    <scope>NUCLEOTIDE SEQUENCE [LARGE SCALE GENOMIC DNA]</scope>
    <source>
        <strain evidence="3">DSM 40922 / GLA O</strain>
    </source>
</reference>
<dbReference type="Proteomes" id="UP000029482">
    <property type="component" value="Chromosome"/>
</dbReference>
<dbReference type="HOGENOM" id="CLU_609582_0_0_11"/>
<dbReference type="AlphaFoldDB" id="A0A089XMF8"/>
<feature type="compositionally biased region" description="Low complexity" evidence="1">
    <location>
        <begin position="74"/>
        <end position="85"/>
    </location>
</feature>